<dbReference type="Proteomes" id="UP000015344">
    <property type="component" value="Unassembled WGS sequence"/>
</dbReference>
<accession>S9ST29</accession>
<feature type="transmembrane region" description="Helical" evidence="1">
    <location>
        <begin position="12"/>
        <end position="40"/>
    </location>
</feature>
<evidence type="ECO:0000313" key="2">
    <source>
        <dbReference type="EMBL" id="EPY08907.1"/>
    </source>
</evidence>
<comment type="caution">
    <text evidence="2">The sequence shown here is derived from an EMBL/GenBank/DDBJ whole genome shotgun (WGS) entry which is preliminary data.</text>
</comment>
<feature type="transmembrane region" description="Helical" evidence="1">
    <location>
        <begin position="46"/>
        <end position="66"/>
    </location>
</feature>
<keyword evidence="1" id="KW-0472">Membrane</keyword>
<keyword evidence="1" id="KW-1133">Transmembrane helix</keyword>
<sequence>MSSHTQSKINLKFLSLLGLLTFMESPVSPLFSLFPFFLLWGNSNRWLRMFSYLGFGGFVGIVIFIFKF</sequence>
<protein>
    <submittedName>
        <fullName evidence="2">Uncharacterized protein</fullName>
    </submittedName>
</protein>
<keyword evidence="1" id="KW-0812">Transmembrane</keyword>
<organism evidence="2 3">
    <name type="scientific">Paenibacillus alvei TS-15</name>
    <dbReference type="NCBI Taxonomy" id="1117108"/>
    <lineage>
        <taxon>Bacteria</taxon>
        <taxon>Bacillati</taxon>
        <taxon>Bacillota</taxon>
        <taxon>Bacilli</taxon>
        <taxon>Bacillales</taxon>
        <taxon>Paenibacillaceae</taxon>
        <taxon>Paenibacillus</taxon>
    </lineage>
</organism>
<gene>
    <name evidence="2" type="ORF">PAALTS15_03017</name>
</gene>
<proteinExistence type="predicted"/>
<reference evidence="2 3" key="1">
    <citation type="submission" date="2013-05" db="EMBL/GenBank/DDBJ databases">
        <authorList>
            <person name="Strain E.A."/>
            <person name="Brown E."/>
            <person name="Allard M.W."/>
            <person name="Luo Y.L."/>
        </authorList>
    </citation>
    <scope>NUCLEOTIDE SEQUENCE [LARGE SCALE GENOMIC DNA]</scope>
    <source>
        <strain evidence="2 3">TS-15</strain>
    </source>
</reference>
<dbReference type="EMBL" id="ATMT01000007">
    <property type="protein sequence ID" value="EPY08907.1"/>
    <property type="molecule type" value="Genomic_DNA"/>
</dbReference>
<evidence type="ECO:0000313" key="3">
    <source>
        <dbReference type="Proteomes" id="UP000015344"/>
    </source>
</evidence>
<evidence type="ECO:0000256" key="1">
    <source>
        <dbReference type="SAM" id="Phobius"/>
    </source>
</evidence>
<name>S9ST29_PAEAL</name>
<dbReference type="AlphaFoldDB" id="S9ST29"/>